<dbReference type="eggNOG" id="ENOG502S9PE">
    <property type="taxonomic scope" value="Eukaryota"/>
</dbReference>
<reference evidence="1 2" key="1">
    <citation type="journal article" date="2007" name="Proc. Natl. Acad. Sci. U.S.A.">
        <title>Independent sorting-out of thousands of duplicated gene pairs in two yeast species descended from a whole-genome duplication.</title>
        <authorList>
            <person name="Scannell D.R."/>
            <person name="Frank A.C."/>
            <person name="Conant G.C."/>
            <person name="Byrne K.P."/>
            <person name="Woolfit M."/>
            <person name="Wolfe K.H."/>
        </authorList>
    </citation>
    <scope>NUCLEOTIDE SEQUENCE [LARGE SCALE GENOMIC DNA]</scope>
    <source>
        <strain evidence="2">ATCC 22028 / DSM 70294 / BCRC 21397 / CBS 2163 / NBRC 10782 / NRRL Y-8283 / UCD 57-17</strain>
    </source>
</reference>
<accession>A7TDM2</accession>
<dbReference type="OMA" id="ICERAIY"/>
<name>A7TDM2_VANPO</name>
<dbReference type="GeneID" id="5547840"/>
<dbReference type="RefSeq" id="XP_001647350.1">
    <property type="nucleotide sequence ID" value="XM_001647300.1"/>
</dbReference>
<evidence type="ECO:0000313" key="2">
    <source>
        <dbReference type="Proteomes" id="UP000000267"/>
    </source>
</evidence>
<dbReference type="InParanoid" id="A7TDM2"/>
<proteinExistence type="predicted"/>
<dbReference type="Proteomes" id="UP000000267">
    <property type="component" value="Unassembled WGS sequence"/>
</dbReference>
<organism evidence="2">
    <name type="scientific">Vanderwaltozyma polyspora (strain ATCC 22028 / DSM 70294 / BCRC 21397 / CBS 2163 / NBRC 10782 / NRRL Y-8283 / UCD 57-17)</name>
    <name type="common">Kluyveromyces polysporus</name>
    <dbReference type="NCBI Taxonomy" id="436907"/>
    <lineage>
        <taxon>Eukaryota</taxon>
        <taxon>Fungi</taxon>
        <taxon>Dikarya</taxon>
        <taxon>Ascomycota</taxon>
        <taxon>Saccharomycotina</taxon>
        <taxon>Saccharomycetes</taxon>
        <taxon>Saccharomycetales</taxon>
        <taxon>Saccharomycetaceae</taxon>
        <taxon>Vanderwaltozyma</taxon>
    </lineage>
</organism>
<dbReference type="EMBL" id="DS480378">
    <property type="protein sequence ID" value="EDO19492.1"/>
    <property type="molecule type" value="Genomic_DNA"/>
</dbReference>
<sequence length="310" mass="36035">MVKSSNLIKIKLDDMYSVQLIQLTDVTRLELLYVSGSGEPVVVFQWECQNRYISRSQVGFDDKKKTLKVLWSFGSSIICDSIELPDTCIDSVEIGKRLKFNTEVVLEVGFNISYCKVIWISGIILICESETAILHIYDSINKRKVGNILMYSDDVHDTAFLYDEQTRSANMIVRKYDDLTKKTRIYLNCYSLTPFQLIHSYELPRGYSRYFFIDQDVNADDITGATKTRYPGFAICSTCDIMYRTVIQWIQIPTSNPWIEKTLNDYICERAIYNKLQVQLKVYKPSEKMTNDYSIATFNPLSIDQQWHFS</sequence>
<protein>
    <submittedName>
        <fullName evidence="1">Uncharacterized protein</fullName>
    </submittedName>
</protein>
<dbReference type="KEGG" id="vpo:Kpol_1018p20"/>
<dbReference type="OrthoDB" id="4061228at2759"/>
<gene>
    <name evidence="1" type="ORF">Kpol_1018p20</name>
</gene>
<dbReference type="AlphaFoldDB" id="A7TDM2"/>
<evidence type="ECO:0000313" key="1">
    <source>
        <dbReference type="EMBL" id="EDO19492.1"/>
    </source>
</evidence>
<keyword evidence="2" id="KW-1185">Reference proteome</keyword>
<dbReference type="PhylomeDB" id="A7TDM2"/>
<dbReference type="HOGENOM" id="CLU_897718_0_0_1"/>